<sequence>MRDLMAMAAWMEVTMEVGRTARTVGRTAEGTAVRTQALTGDLRMPGANRRGGSRWHRCRRGAQGIRPRH</sequence>
<organism evidence="2 3">
    <name type="scientific">Myxococcus virescens</name>
    <dbReference type="NCBI Taxonomy" id="83456"/>
    <lineage>
        <taxon>Bacteria</taxon>
        <taxon>Pseudomonadati</taxon>
        <taxon>Myxococcota</taxon>
        <taxon>Myxococcia</taxon>
        <taxon>Myxococcales</taxon>
        <taxon>Cystobacterineae</taxon>
        <taxon>Myxococcaceae</taxon>
        <taxon>Myxococcus</taxon>
    </lineage>
</organism>
<feature type="compositionally biased region" description="Basic residues" evidence="1">
    <location>
        <begin position="51"/>
        <end position="69"/>
    </location>
</feature>
<feature type="region of interest" description="Disordered" evidence="1">
    <location>
        <begin position="42"/>
        <end position="69"/>
    </location>
</feature>
<proteinExistence type="predicted"/>
<accession>A0A511HFR8</accession>
<dbReference type="AlphaFoldDB" id="A0A511HFR8"/>
<gene>
    <name evidence="2" type="ORF">MVI01_41840</name>
</gene>
<evidence type="ECO:0000313" key="3">
    <source>
        <dbReference type="Proteomes" id="UP000321224"/>
    </source>
</evidence>
<reference evidence="2 3" key="1">
    <citation type="submission" date="2019-07" db="EMBL/GenBank/DDBJ databases">
        <title>Whole genome shotgun sequence of Myxococcus virescens NBRC 100334.</title>
        <authorList>
            <person name="Hosoyama A."/>
            <person name="Uohara A."/>
            <person name="Ohji S."/>
            <person name="Ichikawa N."/>
        </authorList>
    </citation>
    <scope>NUCLEOTIDE SEQUENCE [LARGE SCALE GENOMIC DNA]</scope>
    <source>
        <strain evidence="2 3">NBRC 100334</strain>
    </source>
</reference>
<dbReference type="Proteomes" id="UP000321224">
    <property type="component" value="Unassembled WGS sequence"/>
</dbReference>
<comment type="caution">
    <text evidence="2">The sequence shown here is derived from an EMBL/GenBank/DDBJ whole genome shotgun (WGS) entry which is preliminary data.</text>
</comment>
<evidence type="ECO:0000313" key="2">
    <source>
        <dbReference type="EMBL" id="GEL72400.1"/>
    </source>
</evidence>
<dbReference type="EMBL" id="BJVY01000024">
    <property type="protein sequence ID" value="GEL72400.1"/>
    <property type="molecule type" value="Genomic_DNA"/>
</dbReference>
<evidence type="ECO:0000256" key="1">
    <source>
        <dbReference type="SAM" id="MobiDB-lite"/>
    </source>
</evidence>
<name>A0A511HFR8_9BACT</name>
<protein>
    <submittedName>
        <fullName evidence="2">Uncharacterized protein</fullName>
    </submittedName>
</protein>